<name>A0A484I7Y6_9ARCH</name>
<reference evidence="2 3" key="1">
    <citation type="submission" date="2019-02" db="EMBL/GenBank/DDBJ databases">
        <authorList>
            <person name="Lehtovirta-Morley E L."/>
        </authorList>
    </citation>
    <scope>NUCLEOTIDE SEQUENCE [LARGE SCALE GENOMIC DNA]</scope>
    <source>
        <strain evidence="2">NFRAN1</strain>
    </source>
</reference>
<evidence type="ECO:0000256" key="1">
    <source>
        <dbReference type="ARBA" id="ARBA00005546"/>
    </source>
</evidence>
<dbReference type="KEGG" id="nfn:NFRAN_0541"/>
<accession>A0A484I7Y6</accession>
<gene>
    <name evidence="2" type="ORF">NFRAN_0541</name>
</gene>
<dbReference type="EMBL" id="LR216287">
    <property type="protein sequence ID" value="VFJ12863.1"/>
    <property type="molecule type" value="Genomic_DNA"/>
</dbReference>
<organism evidence="2 3">
    <name type="scientific">Candidatus Nitrosocosmicus franklandianus</name>
    <dbReference type="NCBI Taxonomy" id="1798806"/>
    <lineage>
        <taxon>Archaea</taxon>
        <taxon>Nitrososphaerota</taxon>
        <taxon>Nitrososphaeria</taxon>
        <taxon>Nitrososphaerales</taxon>
        <taxon>Nitrososphaeraceae</taxon>
        <taxon>Candidatus Nitrosocosmicus</taxon>
    </lineage>
</organism>
<dbReference type="SUPFAM" id="SSF143870">
    <property type="entry name" value="PF0523-like"/>
    <property type="match status" value="1"/>
</dbReference>
<evidence type="ECO:0008006" key="4">
    <source>
        <dbReference type="Google" id="ProtNLM"/>
    </source>
</evidence>
<dbReference type="Proteomes" id="UP000294299">
    <property type="component" value="Chromosome NFRAN"/>
</dbReference>
<dbReference type="Gene3D" id="3.30.2380.10">
    <property type="entry name" value="CGI121/TPRKB"/>
    <property type="match status" value="1"/>
</dbReference>
<dbReference type="Pfam" id="PF08617">
    <property type="entry name" value="CGI-121"/>
    <property type="match status" value="1"/>
</dbReference>
<proteinExistence type="inferred from homology"/>
<dbReference type="InterPro" id="IPR036504">
    <property type="entry name" value="CGI121/TPRKB_sf"/>
</dbReference>
<dbReference type="NCBIfam" id="NF011465">
    <property type="entry name" value="PRK14886.1-1"/>
    <property type="match status" value="1"/>
</dbReference>
<dbReference type="AlphaFoldDB" id="A0A484I7Y6"/>
<evidence type="ECO:0000313" key="3">
    <source>
        <dbReference type="Proteomes" id="UP000294299"/>
    </source>
</evidence>
<sequence>MSNIITVGGLKARVFVVAFFDSNVKRVYEEIKKNSDYNNLDLIFVNAHLVFGIEHIIGIMKIINERKRRNIVSEIKNLEVEFLMRICCTDQISEALRLNFGDKSNKDFVIIILTDDNNSQKLMGIEKEFERYGTVKYASKEKNDNNGITSYQYDSRDKEEILIPSDNSKRDYIINTLFKEKIKAPRSELFTNDIEFLKFLVERAAISLG</sequence>
<dbReference type="InterPro" id="IPR013926">
    <property type="entry name" value="CGI121/TPRKB"/>
</dbReference>
<dbReference type="RefSeq" id="WP_134482884.1">
    <property type="nucleotide sequence ID" value="NZ_LR216287.1"/>
</dbReference>
<comment type="similarity">
    <text evidence="1">Belongs to the CGI121/TPRKB family.</text>
</comment>
<dbReference type="OrthoDB" id="10813at2157"/>
<evidence type="ECO:0000313" key="2">
    <source>
        <dbReference type="EMBL" id="VFJ12863.1"/>
    </source>
</evidence>
<dbReference type="GeneID" id="39420058"/>
<keyword evidence="3" id="KW-1185">Reference proteome</keyword>
<protein>
    <recommendedName>
        <fullName evidence="4">Kinase binding protein CGI-121</fullName>
    </recommendedName>
</protein>